<evidence type="ECO:0000256" key="2">
    <source>
        <dbReference type="SAM" id="MobiDB-lite"/>
    </source>
</evidence>
<reference evidence="4 5" key="1">
    <citation type="journal article" date="2021" name="Comput. Struct. Biotechnol. J.">
        <title>De novo genome assembly of the potent medicinal plant Rehmannia glutinosa using nanopore technology.</title>
        <authorList>
            <person name="Ma L."/>
            <person name="Dong C."/>
            <person name="Song C."/>
            <person name="Wang X."/>
            <person name="Zheng X."/>
            <person name="Niu Y."/>
            <person name="Chen S."/>
            <person name="Feng W."/>
        </authorList>
    </citation>
    <scope>NUCLEOTIDE SEQUENCE [LARGE SCALE GENOMIC DNA]</scope>
    <source>
        <strain evidence="4">DH-2019</strain>
    </source>
</reference>
<accession>A0ABR0V388</accession>
<protein>
    <recommendedName>
        <fullName evidence="3">Mon2/Sec7/BIG1-like HUS domain-containing protein</fullName>
    </recommendedName>
</protein>
<gene>
    <name evidence="4" type="ORF">DH2020_036986</name>
</gene>
<comment type="caution">
    <text evidence="4">The sequence shown here is derived from an EMBL/GenBank/DDBJ whole genome shotgun (WGS) entry which is preliminary data.</text>
</comment>
<evidence type="ECO:0000259" key="3">
    <source>
        <dbReference type="Pfam" id="PF12783"/>
    </source>
</evidence>
<keyword evidence="1" id="KW-0344">Guanine-nucleotide releasing factor</keyword>
<dbReference type="PANTHER" id="PTHR10663:SF354">
    <property type="entry name" value="ARF GUANINE-NUCLEOTIDE EXCHANGE FACTOR GNOM-LIKE"/>
    <property type="match status" value="1"/>
</dbReference>
<feature type="compositionally biased region" description="Basic and acidic residues" evidence="2">
    <location>
        <begin position="267"/>
        <end position="280"/>
    </location>
</feature>
<evidence type="ECO:0000313" key="4">
    <source>
        <dbReference type="EMBL" id="KAK6129277.1"/>
    </source>
</evidence>
<dbReference type="Pfam" id="PF12783">
    <property type="entry name" value="Sec7-like_HUS"/>
    <property type="match status" value="1"/>
</dbReference>
<feature type="region of interest" description="Disordered" evidence="2">
    <location>
        <begin position="263"/>
        <end position="283"/>
    </location>
</feature>
<dbReference type="EMBL" id="JABTTQ020001659">
    <property type="protein sequence ID" value="KAK6129277.1"/>
    <property type="molecule type" value="Genomic_DNA"/>
</dbReference>
<evidence type="ECO:0000256" key="1">
    <source>
        <dbReference type="ARBA" id="ARBA00022658"/>
    </source>
</evidence>
<evidence type="ECO:0000313" key="5">
    <source>
        <dbReference type="Proteomes" id="UP001318860"/>
    </source>
</evidence>
<dbReference type="InterPro" id="IPR032691">
    <property type="entry name" value="Mon2/Sec7/BIG1-like_HUS"/>
</dbReference>
<dbReference type="PANTHER" id="PTHR10663">
    <property type="entry name" value="GUANYL-NUCLEOTIDE EXCHANGE FACTOR"/>
    <property type="match status" value="1"/>
</dbReference>
<sequence>MAMSFQQNEVNGLAEQPNGLFKPSGGALACMVNSEIGAVLAVMRRNVRWGVHYASDDEQIEHSLIISFKELRKKIFSWKNHWHTIDPVLYLQPFLDVIKSDETGAPITGVALSSVYKILNLQILDSETVNVDNALHLIVDAVTSCRFEVTDPASEEVVLMKILQVLLACMKNKASVSLNNHHVCSMVNTCFRIVHQASSKSELLQRISRHTMHELVRCIFSHLPELDTKRHELARGNMSSPNIKDDMAARSRTLEEKQYIDGYPSAESDKKNNENAHGKDSTFSADSSMMDPYGVPSMVEIFHFLCSLLNVMENIEVGPRSNPIAYHEDVPLFALGLINSAIELGGPSFGNHPKLLALIQEELFYNLMQFGLSMSPLILSTVCSIVLNLYHHLRTKLKLQLEAFISCVLLRIAQSKYGASYQLQEVAMEALIDFCRQPMFVTELYANYDCDISCSNVFEGLANLLSRSAFPVNSPLSAMNTLALDGLIALVQGMAERIGHDSSGSGKPPRTRGI</sequence>
<dbReference type="Proteomes" id="UP001318860">
    <property type="component" value="Unassembled WGS sequence"/>
</dbReference>
<keyword evidence="5" id="KW-1185">Reference proteome</keyword>
<organism evidence="4 5">
    <name type="scientific">Rehmannia glutinosa</name>
    <name type="common">Chinese foxglove</name>
    <dbReference type="NCBI Taxonomy" id="99300"/>
    <lineage>
        <taxon>Eukaryota</taxon>
        <taxon>Viridiplantae</taxon>
        <taxon>Streptophyta</taxon>
        <taxon>Embryophyta</taxon>
        <taxon>Tracheophyta</taxon>
        <taxon>Spermatophyta</taxon>
        <taxon>Magnoliopsida</taxon>
        <taxon>eudicotyledons</taxon>
        <taxon>Gunneridae</taxon>
        <taxon>Pentapetalae</taxon>
        <taxon>asterids</taxon>
        <taxon>lamiids</taxon>
        <taxon>Lamiales</taxon>
        <taxon>Orobanchaceae</taxon>
        <taxon>Rehmannieae</taxon>
        <taxon>Rehmannia</taxon>
    </lineage>
</organism>
<feature type="domain" description="Mon2/Sec7/BIG1-like HUS" evidence="3">
    <location>
        <begin position="297"/>
        <end position="457"/>
    </location>
</feature>
<proteinExistence type="predicted"/>
<name>A0ABR0V388_REHGL</name>